<comment type="subcellular location">
    <subcellularLocation>
        <location evidence="1">Cell membrane</location>
        <topology evidence="1">Multi-pass membrane protein</topology>
    </subcellularLocation>
</comment>
<evidence type="ECO:0000256" key="6">
    <source>
        <dbReference type="ARBA" id="ARBA00023136"/>
    </source>
</evidence>
<dbReference type="PRINTS" id="PR01837">
    <property type="entry name" value="MGTCSAPBPROT"/>
</dbReference>
<evidence type="ECO:0000256" key="4">
    <source>
        <dbReference type="ARBA" id="ARBA00022692"/>
    </source>
</evidence>
<evidence type="ECO:0000256" key="7">
    <source>
        <dbReference type="SAM" id="Phobius"/>
    </source>
</evidence>
<evidence type="ECO:0000256" key="2">
    <source>
        <dbReference type="ARBA" id="ARBA00009298"/>
    </source>
</evidence>
<dbReference type="RefSeq" id="WP_302036528.1">
    <property type="nucleotide sequence ID" value="NZ_JAUKPO010000002.1"/>
</dbReference>
<dbReference type="InterPro" id="IPR049177">
    <property type="entry name" value="MgtC_SapB_SrpB_YhiD_N"/>
</dbReference>
<feature type="transmembrane region" description="Helical" evidence="7">
    <location>
        <begin position="45"/>
        <end position="65"/>
    </location>
</feature>
<evidence type="ECO:0000256" key="5">
    <source>
        <dbReference type="ARBA" id="ARBA00022989"/>
    </source>
</evidence>
<evidence type="ECO:0000313" key="9">
    <source>
        <dbReference type="EMBL" id="MDO1445728.1"/>
    </source>
</evidence>
<evidence type="ECO:0000256" key="1">
    <source>
        <dbReference type="ARBA" id="ARBA00004651"/>
    </source>
</evidence>
<feature type="transmembrane region" description="Helical" evidence="7">
    <location>
        <begin position="113"/>
        <end position="144"/>
    </location>
</feature>
<dbReference type="PANTHER" id="PTHR33778">
    <property type="entry name" value="PROTEIN MGTC"/>
    <property type="match status" value="1"/>
</dbReference>
<gene>
    <name evidence="9" type="ORF">Q0590_05675</name>
</gene>
<comment type="caution">
    <text evidence="9">The sequence shown here is derived from an EMBL/GenBank/DDBJ whole genome shotgun (WGS) entry which is preliminary data.</text>
</comment>
<keyword evidence="6 7" id="KW-0472">Membrane</keyword>
<protein>
    <submittedName>
        <fullName evidence="9">MgtC/SapB family protein</fullName>
    </submittedName>
</protein>
<keyword evidence="3" id="KW-1003">Cell membrane</keyword>
<organism evidence="9 10">
    <name type="scientific">Rhodocytophaga aerolata</name>
    <dbReference type="NCBI Taxonomy" id="455078"/>
    <lineage>
        <taxon>Bacteria</taxon>
        <taxon>Pseudomonadati</taxon>
        <taxon>Bacteroidota</taxon>
        <taxon>Cytophagia</taxon>
        <taxon>Cytophagales</taxon>
        <taxon>Rhodocytophagaceae</taxon>
        <taxon>Rhodocytophaga</taxon>
    </lineage>
</organism>
<keyword evidence="10" id="KW-1185">Reference proteome</keyword>
<evidence type="ECO:0000259" key="8">
    <source>
        <dbReference type="Pfam" id="PF02308"/>
    </source>
</evidence>
<evidence type="ECO:0000313" key="10">
    <source>
        <dbReference type="Proteomes" id="UP001168528"/>
    </source>
</evidence>
<keyword evidence="4 7" id="KW-0812">Transmembrane</keyword>
<proteinExistence type="inferred from homology"/>
<reference evidence="9" key="1">
    <citation type="submission" date="2023-07" db="EMBL/GenBank/DDBJ databases">
        <title>The genome sequence of Rhodocytophaga aerolata KACC 12507.</title>
        <authorList>
            <person name="Zhang X."/>
        </authorList>
    </citation>
    <scope>NUCLEOTIDE SEQUENCE</scope>
    <source>
        <strain evidence="9">KACC 12507</strain>
    </source>
</reference>
<evidence type="ECO:0000256" key="3">
    <source>
        <dbReference type="ARBA" id="ARBA00022475"/>
    </source>
</evidence>
<feature type="transmembrane region" description="Helical" evidence="7">
    <location>
        <begin position="80"/>
        <end position="101"/>
    </location>
</feature>
<dbReference type="Proteomes" id="UP001168528">
    <property type="component" value="Unassembled WGS sequence"/>
</dbReference>
<sequence>MEWLENLFSQTYINSLQITIRLFLSMLLGGFIGWERESRRQPAGLRTHILICMGSTLLMITSIYIPQTFQNFQNGDPGRIAAQVVSGIGFLGAGAIFRLGVNIKGLTTAATIWVVAAIGLSVGAGIYSAALIGTGFILFVLTFLTKVEKKYFTDFHYKELQIHFNTARIETDAVFATLSRFRIKTVSLNILQSRDKKRSKMKLVIQFPDKTDLKQLYKELNTINHVTQIHLGQDF</sequence>
<keyword evidence="5 7" id="KW-1133">Transmembrane helix</keyword>
<dbReference type="Pfam" id="PF02308">
    <property type="entry name" value="MgtC"/>
    <property type="match status" value="1"/>
</dbReference>
<accession>A0ABT8R0X2</accession>
<feature type="transmembrane region" description="Helical" evidence="7">
    <location>
        <begin position="12"/>
        <end position="33"/>
    </location>
</feature>
<name>A0ABT8R0X2_9BACT</name>
<dbReference type="InterPro" id="IPR003416">
    <property type="entry name" value="MgtC/SapB/SrpB/YhiD_fam"/>
</dbReference>
<dbReference type="PANTHER" id="PTHR33778:SF1">
    <property type="entry name" value="MAGNESIUM TRANSPORTER YHID-RELATED"/>
    <property type="match status" value="1"/>
</dbReference>
<dbReference type="EMBL" id="JAUKPO010000002">
    <property type="protein sequence ID" value="MDO1445728.1"/>
    <property type="molecule type" value="Genomic_DNA"/>
</dbReference>
<comment type="similarity">
    <text evidence="2">Belongs to the MgtC/SapB family.</text>
</comment>
<feature type="domain" description="MgtC/SapB/SrpB/YhiD N-terminal" evidence="8">
    <location>
        <begin position="22"/>
        <end position="149"/>
    </location>
</feature>